<comment type="function">
    <text evidence="1">Mediates the side-chain deamidation of N-terminal glutamine residues to glutamate, an important step in N-end rule pathway of protein degradation. Conversion of the resulting N-terminal glutamine to glutamate renders the protein susceptible to arginylation, polyubiquitination and degradation as specified by the N-end rule. Does not act on substrates with internal or C-terminal glutamine and does not act on non-glutamine residues in any position.</text>
</comment>
<dbReference type="UniPathway" id="UPA00242"/>
<sequence length="665" mass="75245">LELLNKRKMFAIVQFITEALKRKKQKFTLESVLAEFILDNDALRRMMYIMDREMTSGLAGGLKDSTIAMLPSFVPVLPDGTECGKYMAIDLGGTNLRVMLMHIAPNADDSTAESCNFRMPQNAMTGTGEELFDFIASCMESVLRNKNLLDEPIKMGFTFSYPCDQTSLRSAKLLRWTKGFNASGVEGEDVVKLLQTAIHKRNLKITVMALMNDTVGTQVATAHDMRQCELGVIVATGTNASYMEDVKKIPKLKGVDFPYEKMIIDTEWGGFGDGGEAEFIKTQYDRIVDERSVHPGVQCFDKMVAGMYMGELVRLVIEKLVKGNLIFRGVGSQLLFTPNTFPTKFISEILADEGGNMVQTRQILDELGIETYVYSDLLVLREVCMTVSRRSANLCAAAIACVLNRIGKKKAIVGIDGSTYRFHPFLHSWVKDKVRELLDPNIDFHLVQAGDGSGRGAALVAAIADKLNLQCSQFQIAILRKMEFPKREKNVWHLSKQLIQAFPSSECRVCFLTNCKRKVSLWHQRTGDPNFEGFVVWDYHVFAMLHHDEQGELIFDLDTTLQFPCSAKEYFEKAIRPDCENHRNRRLFRVVDAKLYVEKFASDRSHMISPETYSHPPPWPIIVTHNCQNNLSKWLEVAVDRCPHTDSYGCVFDLEQFEQLCNNSC</sequence>
<dbReference type="UniPathway" id="UPA00109">
    <property type="reaction ID" value="UER00180"/>
</dbReference>
<dbReference type="EC" id="2.7.1.1" evidence="5"/>
<dbReference type="GO" id="GO:0005739">
    <property type="term" value="C:mitochondrion"/>
    <property type="evidence" value="ECO:0007669"/>
    <property type="project" value="TreeGrafter"/>
</dbReference>
<evidence type="ECO:0000256" key="12">
    <source>
        <dbReference type="ARBA" id="ARBA00047905"/>
    </source>
</evidence>
<dbReference type="GO" id="GO:0005829">
    <property type="term" value="C:cytosol"/>
    <property type="evidence" value="ECO:0007669"/>
    <property type="project" value="TreeGrafter"/>
</dbReference>
<dbReference type="PANTHER" id="PTHR19443">
    <property type="entry name" value="HEXOKINASE"/>
    <property type="match status" value="1"/>
</dbReference>
<dbReference type="EMBL" id="JYDV01000079">
    <property type="protein sequence ID" value="KRZ36061.1"/>
    <property type="molecule type" value="Genomic_DNA"/>
</dbReference>
<feature type="non-terminal residue" evidence="17">
    <location>
        <position position="1"/>
    </location>
</feature>
<dbReference type="SUPFAM" id="SSF53067">
    <property type="entry name" value="Actin-like ATPase domain"/>
    <property type="match status" value="2"/>
</dbReference>
<dbReference type="FunFam" id="3.40.367.20:FF:000005">
    <property type="entry name" value="Phosphotransferase"/>
    <property type="match status" value="1"/>
</dbReference>
<dbReference type="Gene3D" id="3.30.420.40">
    <property type="match status" value="1"/>
</dbReference>
<dbReference type="GO" id="GO:0008865">
    <property type="term" value="F:fructokinase activity"/>
    <property type="evidence" value="ECO:0007669"/>
    <property type="project" value="TreeGrafter"/>
</dbReference>
<evidence type="ECO:0000313" key="18">
    <source>
        <dbReference type="Proteomes" id="UP000054826"/>
    </source>
</evidence>
<evidence type="ECO:0000256" key="6">
    <source>
        <dbReference type="ARBA" id="ARBA00022679"/>
    </source>
</evidence>
<gene>
    <name evidence="17" type="primary">Gck</name>
    <name evidence="17" type="ORF">T4C_13635</name>
</gene>
<dbReference type="GO" id="GO:0016811">
    <property type="term" value="F:hydrolase activity, acting on carbon-nitrogen (but not peptide) bonds, in linear amides"/>
    <property type="evidence" value="ECO:0007669"/>
    <property type="project" value="InterPro"/>
</dbReference>
<comment type="catalytic activity">
    <reaction evidence="11">
        <text>a D-hexose + ATP = a D-hexose 6-phosphate + ADP + H(+)</text>
        <dbReference type="Rhea" id="RHEA:22740"/>
        <dbReference type="ChEBI" id="CHEBI:4194"/>
        <dbReference type="ChEBI" id="CHEBI:15378"/>
        <dbReference type="ChEBI" id="CHEBI:30616"/>
        <dbReference type="ChEBI" id="CHEBI:229467"/>
        <dbReference type="ChEBI" id="CHEBI:456216"/>
        <dbReference type="EC" id="2.7.1.1"/>
    </reaction>
    <physiologicalReaction direction="left-to-right" evidence="11">
        <dbReference type="Rhea" id="RHEA:22741"/>
    </physiologicalReaction>
</comment>
<dbReference type="Proteomes" id="UP000054826">
    <property type="component" value="Unassembled WGS sequence"/>
</dbReference>
<evidence type="ECO:0000256" key="11">
    <source>
        <dbReference type="ARBA" id="ARBA00044613"/>
    </source>
</evidence>
<comment type="catalytic activity">
    <reaction evidence="12">
        <text>D-fructose + ATP = D-fructose 6-phosphate + ADP + H(+)</text>
        <dbReference type="Rhea" id="RHEA:16125"/>
        <dbReference type="ChEBI" id="CHEBI:15378"/>
        <dbReference type="ChEBI" id="CHEBI:30616"/>
        <dbReference type="ChEBI" id="CHEBI:37721"/>
        <dbReference type="ChEBI" id="CHEBI:61527"/>
        <dbReference type="ChEBI" id="CHEBI:456216"/>
        <dbReference type="EC" id="2.7.1.1"/>
    </reaction>
    <physiologicalReaction direction="left-to-right" evidence="12">
        <dbReference type="Rhea" id="RHEA:16126"/>
    </physiologicalReaction>
</comment>
<evidence type="ECO:0000259" key="14">
    <source>
        <dbReference type="Pfam" id="PF00349"/>
    </source>
</evidence>
<dbReference type="Pfam" id="PF03727">
    <property type="entry name" value="Hexokinase_2"/>
    <property type="match status" value="1"/>
</dbReference>
<dbReference type="PRINTS" id="PR00475">
    <property type="entry name" value="HEXOKINASE"/>
</dbReference>
<dbReference type="InterPro" id="IPR037132">
    <property type="entry name" value="N_Gln_amidohydro_ab_roll_sf"/>
</dbReference>
<proteinExistence type="inferred from homology"/>
<keyword evidence="10" id="KW-0324">Glycolysis</keyword>
<dbReference type="GO" id="GO:0001678">
    <property type="term" value="P:intracellular glucose homeostasis"/>
    <property type="evidence" value="ECO:0007669"/>
    <property type="project" value="InterPro"/>
</dbReference>
<protein>
    <recommendedName>
        <fullName evidence="5">hexokinase</fullName>
        <ecNumber evidence="5">2.7.1.1</ecNumber>
    </recommendedName>
</protein>
<evidence type="ECO:0000259" key="15">
    <source>
        <dbReference type="Pfam" id="PF03727"/>
    </source>
</evidence>
<dbReference type="GO" id="GO:0004340">
    <property type="term" value="F:glucokinase activity"/>
    <property type="evidence" value="ECO:0007669"/>
    <property type="project" value="TreeGrafter"/>
</dbReference>
<accession>A0A0V1JMF7</accession>
<dbReference type="PANTHER" id="PTHR19443:SF77">
    <property type="entry name" value="PHOSPHOTRANSFERASE"/>
    <property type="match status" value="1"/>
</dbReference>
<comment type="caution">
    <text evidence="17">The sequence shown here is derived from an EMBL/GenBank/DDBJ whole genome shotgun (WGS) entry which is preliminary data.</text>
</comment>
<comment type="similarity">
    <text evidence="4">Belongs to the hexokinase family.</text>
</comment>
<dbReference type="InterPro" id="IPR023128">
    <property type="entry name" value="Prot_N_Gln_amidohydro_ab_roll"/>
</dbReference>
<keyword evidence="6" id="KW-0808">Transferase</keyword>
<organism evidence="17 18">
    <name type="scientific">Trichinella pseudospiralis</name>
    <name type="common">Parasitic roundworm</name>
    <dbReference type="NCBI Taxonomy" id="6337"/>
    <lineage>
        <taxon>Eukaryota</taxon>
        <taxon>Metazoa</taxon>
        <taxon>Ecdysozoa</taxon>
        <taxon>Nematoda</taxon>
        <taxon>Enoplea</taxon>
        <taxon>Dorylaimia</taxon>
        <taxon>Trichinellida</taxon>
        <taxon>Trichinellidae</taxon>
        <taxon>Trichinella</taxon>
    </lineage>
</organism>
<dbReference type="GO" id="GO:0006096">
    <property type="term" value="P:glycolytic process"/>
    <property type="evidence" value="ECO:0007669"/>
    <property type="project" value="UniProtKB-UniPathway"/>
</dbReference>
<feature type="domain" description="Protein N-terminal glutamine amidohydrolase alpha beta roll" evidence="16">
    <location>
        <begin position="488"/>
        <end position="660"/>
    </location>
</feature>
<dbReference type="GO" id="GO:0005536">
    <property type="term" value="F:D-glucose binding"/>
    <property type="evidence" value="ECO:0007669"/>
    <property type="project" value="InterPro"/>
</dbReference>
<evidence type="ECO:0000256" key="13">
    <source>
        <dbReference type="ARBA" id="ARBA00048160"/>
    </source>
</evidence>
<dbReference type="PROSITE" id="PS51748">
    <property type="entry name" value="HEXOKINASE_2"/>
    <property type="match status" value="1"/>
</dbReference>
<dbReference type="InterPro" id="IPR001312">
    <property type="entry name" value="Hexokinase"/>
</dbReference>
<dbReference type="InterPro" id="IPR043129">
    <property type="entry name" value="ATPase_NBD"/>
</dbReference>
<evidence type="ECO:0000256" key="1">
    <source>
        <dbReference type="ARBA" id="ARBA00003923"/>
    </source>
</evidence>
<dbReference type="InterPro" id="IPR022672">
    <property type="entry name" value="Hexokinase_N"/>
</dbReference>
<evidence type="ECO:0000256" key="2">
    <source>
        <dbReference type="ARBA" id="ARBA00004888"/>
    </source>
</evidence>
<evidence type="ECO:0000313" key="17">
    <source>
        <dbReference type="EMBL" id="KRZ36061.1"/>
    </source>
</evidence>
<evidence type="ECO:0000256" key="4">
    <source>
        <dbReference type="ARBA" id="ARBA00009225"/>
    </source>
</evidence>
<keyword evidence="8 17" id="KW-0418">Kinase</keyword>
<dbReference type="Gene3D" id="3.10.620.10">
    <property type="entry name" value="Protein N-terminal glutamine amidohydrolase, alpha beta roll"/>
    <property type="match status" value="1"/>
</dbReference>
<dbReference type="Gene3D" id="3.40.367.20">
    <property type="match status" value="1"/>
</dbReference>
<comment type="catalytic activity">
    <reaction evidence="13">
        <text>D-glucose + ATP = D-glucose 6-phosphate + ADP + H(+)</text>
        <dbReference type="Rhea" id="RHEA:17825"/>
        <dbReference type="ChEBI" id="CHEBI:4167"/>
        <dbReference type="ChEBI" id="CHEBI:15378"/>
        <dbReference type="ChEBI" id="CHEBI:30616"/>
        <dbReference type="ChEBI" id="CHEBI:61548"/>
        <dbReference type="ChEBI" id="CHEBI:456216"/>
        <dbReference type="EC" id="2.7.1.1"/>
    </reaction>
    <physiologicalReaction direction="left-to-right" evidence="13">
        <dbReference type="Rhea" id="RHEA:17826"/>
    </physiologicalReaction>
</comment>
<feature type="domain" description="Hexokinase C-terminal" evidence="15">
    <location>
        <begin position="230"/>
        <end position="463"/>
    </location>
</feature>
<dbReference type="CDD" id="cd24019">
    <property type="entry name" value="ASKHA_NBD_HK_meta"/>
    <property type="match status" value="1"/>
</dbReference>
<comment type="pathway">
    <text evidence="2">Carbohydrate degradation; glycolysis; D-glyceraldehyde 3-phosphate and glycerone phosphate from D-glucose: step 1/4.</text>
</comment>
<dbReference type="InterPro" id="IPR022673">
    <property type="entry name" value="Hexokinase_C"/>
</dbReference>
<dbReference type="FunFam" id="3.30.420.40:FF:000805">
    <property type="entry name" value="Hexokinase-2"/>
    <property type="match status" value="1"/>
</dbReference>
<name>A0A0V1JMF7_TRIPS</name>
<dbReference type="Pfam" id="PF09764">
    <property type="entry name" value="Nt_Gln_amidase"/>
    <property type="match status" value="1"/>
</dbReference>
<reference evidence="17 18" key="1">
    <citation type="submission" date="2015-01" db="EMBL/GenBank/DDBJ databases">
        <title>Evolution of Trichinella species and genotypes.</title>
        <authorList>
            <person name="Korhonen P.K."/>
            <person name="Edoardo P."/>
            <person name="Giuseppe L.R."/>
            <person name="Gasser R.B."/>
        </authorList>
    </citation>
    <scope>NUCLEOTIDE SEQUENCE [LARGE SCALE GENOMIC DNA]</scope>
    <source>
        <strain evidence="17">ISS176</strain>
    </source>
</reference>
<evidence type="ECO:0000256" key="10">
    <source>
        <dbReference type="ARBA" id="ARBA00023152"/>
    </source>
</evidence>
<comment type="pathway">
    <text evidence="3">Carbohydrate metabolism; hexose metabolism.</text>
</comment>
<keyword evidence="9" id="KW-0067">ATP-binding</keyword>
<dbReference type="Pfam" id="PF00349">
    <property type="entry name" value="Hexokinase_1"/>
    <property type="match status" value="1"/>
</dbReference>
<dbReference type="AlphaFoldDB" id="A0A0V1JMF7"/>
<evidence type="ECO:0000256" key="7">
    <source>
        <dbReference type="ARBA" id="ARBA00022741"/>
    </source>
</evidence>
<evidence type="ECO:0000256" key="8">
    <source>
        <dbReference type="ARBA" id="ARBA00022777"/>
    </source>
</evidence>
<keyword evidence="7" id="KW-0547">Nucleotide-binding</keyword>
<evidence type="ECO:0000259" key="16">
    <source>
        <dbReference type="Pfam" id="PF09764"/>
    </source>
</evidence>
<evidence type="ECO:0000256" key="5">
    <source>
        <dbReference type="ARBA" id="ARBA00012324"/>
    </source>
</evidence>
<evidence type="ECO:0000256" key="3">
    <source>
        <dbReference type="ARBA" id="ARBA00005028"/>
    </source>
</evidence>
<dbReference type="GO" id="GO:0006006">
    <property type="term" value="P:glucose metabolic process"/>
    <property type="evidence" value="ECO:0007669"/>
    <property type="project" value="UniProtKB-ARBA"/>
</dbReference>
<evidence type="ECO:0000256" key="9">
    <source>
        <dbReference type="ARBA" id="ARBA00022840"/>
    </source>
</evidence>
<feature type="domain" description="Hexokinase N-terminal" evidence="14">
    <location>
        <begin position="29"/>
        <end position="222"/>
    </location>
</feature>
<dbReference type="GO" id="GO:0005524">
    <property type="term" value="F:ATP binding"/>
    <property type="evidence" value="ECO:0007669"/>
    <property type="project" value="UniProtKB-KW"/>
</dbReference>